<sequence>MVSRKIEELAVEEKLGTVHMGKEAPRKGDALGGAGVSRGDGGPDTAGRGEGEVGRPGACETAGPGTSPPSLHDHLPREKTVTSFQSSPNPTQRGLALNRLSREPRHPPAQPGDAGTDGPHTSAVKRRQNTGLRTVQPVTPPLQRSRNKLKFTLDAESGTRTSTWEETALPPDLGVQSGSGPPGRGTDRSGTQGGKEPSRLRAAQITRLPRRGIRRRARQDTLKTRENHAMERKEE</sequence>
<evidence type="ECO:0000313" key="3">
    <source>
        <dbReference type="Proteomes" id="UP000664940"/>
    </source>
</evidence>
<comment type="caution">
    <text evidence="2">The sequence shown here is derived from an EMBL/GenBank/DDBJ whole genome shotgun (WGS) entry which is preliminary data.</text>
</comment>
<feature type="compositionally biased region" description="Basic residues" evidence="1">
    <location>
        <begin position="208"/>
        <end position="217"/>
    </location>
</feature>
<dbReference type="EMBL" id="JABVXQ010000005">
    <property type="protein sequence ID" value="KAF6109470.1"/>
    <property type="molecule type" value="Genomic_DNA"/>
</dbReference>
<proteinExistence type="predicted"/>
<feature type="compositionally biased region" description="Basic and acidic residues" evidence="1">
    <location>
        <begin position="71"/>
        <end position="80"/>
    </location>
</feature>
<gene>
    <name evidence="2" type="ORF">HJG60_010745</name>
</gene>
<feature type="compositionally biased region" description="Gly residues" evidence="1">
    <location>
        <begin position="30"/>
        <end position="44"/>
    </location>
</feature>
<evidence type="ECO:0000313" key="2">
    <source>
        <dbReference type="EMBL" id="KAF6109470.1"/>
    </source>
</evidence>
<dbReference type="Proteomes" id="UP000664940">
    <property type="component" value="Unassembled WGS sequence"/>
</dbReference>
<feature type="region of interest" description="Disordered" evidence="1">
    <location>
        <begin position="1"/>
        <end position="235"/>
    </location>
</feature>
<evidence type="ECO:0000256" key="1">
    <source>
        <dbReference type="SAM" id="MobiDB-lite"/>
    </source>
</evidence>
<organism evidence="2 3">
    <name type="scientific">Phyllostomus discolor</name>
    <name type="common">pale spear-nosed bat</name>
    <dbReference type="NCBI Taxonomy" id="89673"/>
    <lineage>
        <taxon>Eukaryota</taxon>
        <taxon>Metazoa</taxon>
        <taxon>Chordata</taxon>
        <taxon>Craniata</taxon>
        <taxon>Vertebrata</taxon>
        <taxon>Euteleostomi</taxon>
        <taxon>Mammalia</taxon>
        <taxon>Eutheria</taxon>
        <taxon>Laurasiatheria</taxon>
        <taxon>Chiroptera</taxon>
        <taxon>Yangochiroptera</taxon>
        <taxon>Phyllostomidae</taxon>
        <taxon>Phyllostominae</taxon>
        <taxon>Phyllostomus</taxon>
    </lineage>
</organism>
<dbReference type="AlphaFoldDB" id="A0A834ABT4"/>
<accession>A0A834ABT4</accession>
<protein>
    <submittedName>
        <fullName evidence="2">Uncharacterized protein</fullName>
    </submittedName>
</protein>
<feature type="compositionally biased region" description="Basic and acidic residues" evidence="1">
    <location>
        <begin position="1"/>
        <end position="29"/>
    </location>
</feature>
<name>A0A834ABT4_9CHIR</name>
<feature type="compositionally biased region" description="Polar residues" evidence="1">
    <location>
        <begin position="81"/>
        <end position="92"/>
    </location>
</feature>
<reference evidence="2 3" key="1">
    <citation type="journal article" date="2020" name="Nature">
        <title>Six reference-quality genomes reveal evolution of bat adaptations.</title>
        <authorList>
            <person name="Jebb D."/>
            <person name="Huang Z."/>
            <person name="Pippel M."/>
            <person name="Hughes G.M."/>
            <person name="Lavrichenko K."/>
            <person name="Devanna P."/>
            <person name="Winkler S."/>
            <person name="Jermiin L.S."/>
            <person name="Skirmuntt E.C."/>
            <person name="Katzourakis A."/>
            <person name="Burkitt-Gray L."/>
            <person name="Ray D.A."/>
            <person name="Sullivan K.A.M."/>
            <person name="Roscito J.G."/>
            <person name="Kirilenko B.M."/>
            <person name="Davalos L.M."/>
            <person name="Corthals A.P."/>
            <person name="Power M.L."/>
            <person name="Jones G."/>
            <person name="Ransome R.D."/>
            <person name="Dechmann D.K.N."/>
            <person name="Locatelli A.G."/>
            <person name="Puechmaille S.J."/>
            <person name="Fedrigo O."/>
            <person name="Jarvis E.D."/>
            <person name="Hiller M."/>
            <person name="Vernes S.C."/>
            <person name="Myers E.W."/>
            <person name="Teeling E.C."/>
        </authorList>
    </citation>
    <scope>NUCLEOTIDE SEQUENCE [LARGE SCALE GENOMIC DNA]</scope>
    <source>
        <strain evidence="2">Bat1K_MPI-CBG_1</strain>
    </source>
</reference>
<feature type="compositionally biased region" description="Basic and acidic residues" evidence="1">
    <location>
        <begin position="218"/>
        <end position="235"/>
    </location>
</feature>